<evidence type="ECO:0000313" key="3">
    <source>
        <dbReference type="Proteomes" id="UP000266673"/>
    </source>
</evidence>
<dbReference type="AlphaFoldDB" id="A0A397W101"/>
<keyword evidence="2" id="KW-0418">Kinase</keyword>
<name>A0A397W101_9GLOM</name>
<dbReference type="PANTHER" id="PTHR45756">
    <property type="entry name" value="PALMITOYLTRANSFERASE"/>
    <property type="match status" value="1"/>
</dbReference>
<dbReference type="Pfam" id="PF00069">
    <property type="entry name" value="Pkinase"/>
    <property type="match status" value="1"/>
</dbReference>
<feature type="domain" description="Protein kinase" evidence="1">
    <location>
        <begin position="1"/>
        <end position="97"/>
    </location>
</feature>
<evidence type="ECO:0000313" key="2">
    <source>
        <dbReference type="EMBL" id="RIB27751.1"/>
    </source>
</evidence>
<accession>A0A397W101</accession>
<protein>
    <submittedName>
        <fullName evidence="2">Kinase-like domain-containing protein</fullName>
    </submittedName>
</protein>
<gene>
    <name evidence="2" type="ORF">C2G38_2137652</name>
</gene>
<dbReference type="InterPro" id="IPR000719">
    <property type="entry name" value="Prot_kinase_dom"/>
</dbReference>
<dbReference type="EMBL" id="QKWP01000088">
    <property type="protein sequence ID" value="RIB27751.1"/>
    <property type="molecule type" value="Genomic_DNA"/>
</dbReference>
<keyword evidence="2" id="KW-0808">Transferase</keyword>
<dbReference type="PROSITE" id="PS50011">
    <property type="entry name" value="PROTEIN_KINASE_DOM"/>
    <property type="match status" value="1"/>
</dbReference>
<keyword evidence="3" id="KW-1185">Reference proteome</keyword>
<comment type="caution">
    <text evidence="2">The sequence shown here is derived from an EMBL/GenBank/DDBJ whole genome shotgun (WGS) entry which is preliminary data.</text>
</comment>
<dbReference type="InterPro" id="IPR053215">
    <property type="entry name" value="TKL_Ser/Thr_kinase"/>
</dbReference>
<reference evidence="2 3" key="1">
    <citation type="submission" date="2018-06" db="EMBL/GenBank/DDBJ databases">
        <title>Comparative genomics reveals the genomic features of Rhizophagus irregularis, R. cerebriforme, R. diaphanum and Gigaspora rosea, and their symbiotic lifestyle signature.</title>
        <authorList>
            <person name="Morin E."/>
            <person name="San Clemente H."/>
            <person name="Chen E.C.H."/>
            <person name="De La Providencia I."/>
            <person name="Hainaut M."/>
            <person name="Kuo A."/>
            <person name="Kohler A."/>
            <person name="Murat C."/>
            <person name="Tang N."/>
            <person name="Roy S."/>
            <person name="Loubradou J."/>
            <person name="Henrissat B."/>
            <person name="Grigoriev I.V."/>
            <person name="Corradi N."/>
            <person name="Roux C."/>
            <person name="Martin F.M."/>
        </authorList>
    </citation>
    <scope>NUCLEOTIDE SEQUENCE [LARGE SCALE GENOMIC DNA]</scope>
    <source>
        <strain evidence="2 3">DAOM 194757</strain>
    </source>
</reference>
<dbReference type="GO" id="GO:0004672">
    <property type="term" value="F:protein kinase activity"/>
    <property type="evidence" value="ECO:0007669"/>
    <property type="project" value="InterPro"/>
</dbReference>
<dbReference type="Gene3D" id="1.10.510.10">
    <property type="entry name" value="Transferase(Phosphotransferase) domain 1"/>
    <property type="match status" value="1"/>
</dbReference>
<dbReference type="PANTHER" id="PTHR45756:SF1">
    <property type="entry name" value="PROTEIN KINASE DOMAIN CONTAINING PROTEIN"/>
    <property type="match status" value="1"/>
</dbReference>
<organism evidence="2 3">
    <name type="scientific">Gigaspora rosea</name>
    <dbReference type="NCBI Taxonomy" id="44941"/>
    <lineage>
        <taxon>Eukaryota</taxon>
        <taxon>Fungi</taxon>
        <taxon>Fungi incertae sedis</taxon>
        <taxon>Mucoromycota</taxon>
        <taxon>Glomeromycotina</taxon>
        <taxon>Glomeromycetes</taxon>
        <taxon>Diversisporales</taxon>
        <taxon>Gigasporaceae</taxon>
        <taxon>Gigaspora</taxon>
    </lineage>
</organism>
<evidence type="ECO:0000259" key="1">
    <source>
        <dbReference type="PROSITE" id="PS50011"/>
    </source>
</evidence>
<proteinExistence type="predicted"/>
<dbReference type="Proteomes" id="UP000266673">
    <property type="component" value="Unassembled WGS sequence"/>
</dbReference>
<sequence length="168" mass="19185">MPYVAPEILNCMDQQHTQEADIYGFGIIMAEITTGKRFCDGFKYDYELAIKICSGLRPEFAEGTPDCYIELAKQCMDSNPQNRPTAEDVYLKINQWKTILESENLTEKEELDIKNKFIVADTIIKKTLLKSLPEEIKVSTQLSPTTEQIEKLLNEHSANISDLRIMST</sequence>
<dbReference type="STRING" id="44941.A0A397W101"/>
<dbReference type="SUPFAM" id="SSF56112">
    <property type="entry name" value="Protein kinase-like (PK-like)"/>
    <property type="match status" value="1"/>
</dbReference>
<dbReference type="InterPro" id="IPR011009">
    <property type="entry name" value="Kinase-like_dom_sf"/>
</dbReference>
<dbReference type="OrthoDB" id="4062651at2759"/>
<dbReference type="GO" id="GO:0005524">
    <property type="term" value="F:ATP binding"/>
    <property type="evidence" value="ECO:0007669"/>
    <property type="project" value="InterPro"/>
</dbReference>